<sequence length="390" mass="42547">MNNSTGLNRLSQEKGVYIIDTTLRDGEQTAGVVFSKKEKVYIAKLLDEIGVDQIEAGTPIMGGDEAESIKAIAKLGLKASIMGWNRANINDIKASIDCGVDAVAISISTSDIHIKYKLGTTRERVLENMVKAAEYAKSHGLYISVNAEDASRSDENFLLEFVRAAKQAGANRVRYCDTIGILDPLSTFQRIQRLRQASDVEIEMHTHNDFGMATANTVAGMQAGARFLGVTVNGLGERAGNAALEEIVMALKYVCNNVIPYDTGKLKETCEYVARASGRILPPWKAVVGSNMFAHESGIHADGALKNPQTYEVFDPAEVGLERQIVIGKHSGSASIINKFKGLGIELDEAVAGELLIRVRALAVDLKRTLIDKELIHLYNEYLYEKVNAI</sequence>
<keyword evidence="1 2" id="KW-0808">Transferase</keyword>
<dbReference type="PANTHER" id="PTHR42880">
    <property type="entry name" value="HOMOCITRATE SYNTHASE"/>
    <property type="match status" value="1"/>
</dbReference>
<dbReference type="RefSeq" id="WP_217805830.1">
    <property type="nucleotide sequence ID" value="NZ_CP155572.1"/>
</dbReference>
<protein>
    <submittedName>
        <fullName evidence="4">Homocitrate synthase NifV</fullName>
    </submittedName>
</protein>
<gene>
    <name evidence="4" type="ORF">SAMN04488500_10125</name>
</gene>
<dbReference type="NCBIfam" id="TIGR02660">
    <property type="entry name" value="nifV_homocitr"/>
    <property type="match status" value="1"/>
</dbReference>
<dbReference type="Proteomes" id="UP000192738">
    <property type="component" value="Unassembled WGS sequence"/>
</dbReference>
<keyword evidence="5" id="KW-1185">Reference proteome</keyword>
<organism evidence="4 5">
    <name type="scientific">Sporomusa malonica</name>
    <dbReference type="NCBI Taxonomy" id="112901"/>
    <lineage>
        <taxon>Bacteria</taxon>
        <taxon>Bacillati</taxon>
        <taxon>Bacillota</taxon>
        <taxon>Negativicutes</taxon>
        <taxon>Selenomonadales</taxon>
        <taxon>Sporomusaceae</taxon>
        <taxon>Sporomusa</taxon>
    </lineage>
</organism>
<dbReference type="PANTHER" id="PTHR42880:SF1">
    <property type="entry name" value="ISOPROPYLMALATE_HOMOCITRATE_CITRAMALATE SYNTHASE FAMILY PROTEIN"/>
    <property type="match status" value="1"/>
</dbReference>
<proteinExistence type="inferred from homology"/>
<dbReference type="SUPFAM" id="SSF51569">
    <property type="entry name" value="Aldolase"/>
    <property type="match status" value="1"/>
</dbReference>
<dbReference type="InterPro" id="IPR013477">
    <property type="entry name" value="NifV/FrbC"/>
</dbReference>
<feature type="domain" description="Pyruvate carboxyltransferase" evidence="3">
    <location>
        <begin position="16"/>
        <end position="267"/>
    </location>
</feature>
<name>A0A1W1Y624_9FIRM</name>
<dbReference type="Gene3D" id="1.10.238.260">
    <property type="match status" value="1"/>
</dbReference>
<dbReference type="PROSITE" id="PS00815">
    <property type="entry name" value="AIPM_HOMOCIT_SYNTH_1"/>
    <property type="match status" value="1"/>
</dbReference>
<dbReference type="InterPro" id="IPR013785">
    <property type="entry name" value="Aldolase_TIM"/>
</dbReference>
<dbReference type="GO" id="GO:0046912">
    <property type="term" value="F:acyltransferase activity, acyl groups converted into alkyl on transfer"/>
    <property type="evidence" value="ECO:0007669"/>
    <property type="project" value="InterPro"/>
</dbReference>
<evidence type="ECO:0000256" key="1">
    <source>
        <dbReference type="ARBA" id="ARBA00022679"/>
    </source>
</evidence>
<dbReference type="Gene3D" id="3.20.20.70">
    <property type="entry name" value="Aldolase class I"/>
    <property type="match status" value="1"/>
</dbReference>
<dbReference type="InterPro" id="IPR054691">
    <property type="entry name" value="LeuA/HCS_post-cat"/>
</dbReference>
<dbReference type="EMBL" id="FWXI01000001">
    <property type="protein sequence ID" value="SMC31616.1"/>
    <property type="molecule type" value="Genomic_DNA"/>
</dbReference>
<evidence type="ECO:0000259" key="3">
    <source>
        <dbReference type="PROSITE" id="PS50991"/>
    </source>
</evidence>
<evidence type="ECO:0000313" key="4">
    <source>
        <dbReference type="EMBL" id="SMC31616.1"/>
    </source>
</evidence>
<dbReference type="CDD" id="cd07939">
    <property type="entry name" value="DRE_TIM_NifV"/>
    <property type="match status" value="1"/>
</dbReference>
<dbReference type="Pfam" id="PF00682">
    <property type="entry name" value="HMGL-like"/>
    <property type="match status" value="1"/>
</dbReference>
<accession>A0A1W1Y624</accession>
<dbReference type="AlphaFoldDB" id="A0A1W1Y624"/>
<dbReference type="Pfam" id="PF22617">
    <property type="entry name" value="HCS_D2"/>
    <property type="match status" value="1"/>
</dbReference>
<comment type="similarity">
    <text evidence="2">Belongs to the alpha-IPM synthase/homocitrate synthase family.</text>
</comment>
<reference evidence="4 5" key="1">
    <citation type="submission" date="2017-04" db="EMBL/GenBank/DDBJ databases">
        <authorList>
            <person name="Afonso C.L."/>
            <person name="Miller P.J."/>
            <person name="Scott M.A."/>
            <person name="Spackman E."/>
            <person name="Goraichik I."/>
            <person name="Dimitrov K.M."/>
            <person name="Suarez D.L."/>
            <person name="Swayne D.E."/>
        </authorList>
    </citation>
    <scope>NUCLEOTIDE SEQUENCE [LARGE SCALE GENOMIC DNA]</scope>
    <source>
        <strain evidence="4 5">DSM 5090</strain>
    </source>
</reference>
<dbReference type="InterPro" id="IPR002034">
    <property type="entry name" value="AIPM/Hcit_synth_CS"/>
</dbReference>
<dbReference type="InterPro" id="IPR000891">
    <property type="entry name" value="PYR_CT"/>
</dbReference>
<evidence type="ECO:0000256" key="2">
    <source>
        <dbReference type="RuleBase" id="RU003523"/>
    </source>
</evidence>
<evidence type="ECO:0000313" key="5">
    <source>
        <dbReference type="Proteomes" id="UP000192738"/>
    </source>
</evidence>
<dbReference type="GO" id="GO:0019752">
    <property type="term" value="P:carboxylic acid metabolic process"/>
    <property type="evidence" value="ECO:0007669"/>
    <property type="project" value="InterPro"/>
</dbReference>
<dbReference type="STRING" id="112901.SAMN04488500_10125"/>
<dbReference type="PROSITE" id="PS00816">
    <property type="entry name" value="AIPM_HOMOCIT_SYNTH_2"/>
    <property type="match status" value="1"/>
</dbReference>
<dbReference type="PROSITE" id="PS50991">
    <property type="entry name" value="PYR_CT"/>
    <property type="match status" value="1"/>
</dbReference>